<evidence type="ECO:0000313" key="1">
    <source>
        <dbReference type="EMBL" id="RVW59502.1"/>
    </source>
</evidence>
<reference evidence="1 2" key="1">
    <citation type="journal article" date="2018" name="PLoS Genet.">
        <title>Population sequencing reveals clonal diversity and ancestral inbreeding in the grapevine cultivar Chardonnay.</title>
        <authorList>
            <person name="Roach M.J."/>
            <person name="Johnson D.L."/>
            <person name="Bohlmann J."/>
            <person name="van Vuuren H.J."/>
            <person name="Jones S.J."/>
            <person name="Pretorius I.S."/>
            <person name="Schmidt S.A."/>
            <person name="Borneman A.R."/>
        </authorList>
    </citation>
    <scope>NUCLEOTIDE SEQUENCE [LARGE SCALE GENOMIC DNA]</scope>
    <source>
        <strain evidence="2">cv. Chardonnay</strain>
        <tissue evidence="1">Leaf</tissue>
    </source>
</reference>
<dbReference type="InterPro" id="IPR036691">
    <property type="entry name" value="Endo/exonu/phosph_ase_sf"/>
</dbReference>
<evidence type="ECO:0000313" key="2">
    <source>
        <dbReference type="Proteomes" id="UP000288805"/>
    </source>
</evidence>
<dbReference type="SUPFAM" id="SSF56219">
    <property type="entry name" value="DNase I-like"/>
    <property type="match status" value="1"/>
</dbReference>
<dbReference type="AlphaFoldDB" id="A0A438FHR3"/>
<accession>A0A438FHR3</accession>
<dbReference type="EMBL" id="QGNW01000889">
    <property type="protein sequence ID" value="RVW59502.1"/>
    <property type="molecule type" value="Genomic_DNA"/>
</dbReference>
<organism evidence="1 2">
    <name type="scientific">Vitis vinifera</name>
    <name type="common">Grape</name>
    <dbReference type="NCBI Taxonomy" id="29760"/>
    <lineage>
        <taxon>Eukaryota</taxon>
        <taxon>Viridiplantae</taxon>
        <taxon>Streptophyta</taxon>
        <taxon>Embryophyta</taxon>
        <taxon>Tracheophyta</taxon>
        <taxon>Spermatophyta</taxon>
        <taxon>Magnoliopsida</taxon>
        <taxon>eudicotyledons</taxon>
        <taxon>Gunneridae</taxon>
        <taxon>Pentapetalae</taxon>
        <taxon>rosids</taxon>
        <taxon>Vitales</taxon>
        <taxon>Vitaceae</taxon>
        <taxon>Viteae</taxon>
        <taxon>Vitis</taxon>
    </lineage>
</organism>
<name>A0A438FHR3_VITVI</name>
<dbReference type="Proteomes" id="UP000288805">
    <property type="component" value="Unassembled WGS sequence"/>
</dbReference>
<evidence type="ECO:0008006" key="3">
    <source>
        <dbReference type="Google" id="ProtNLM"/>
    </source>
</evidence>
<gene>
    <name evidence="1" type="ORF">CK203_115573</name>
</gene>
<comment type="caution">
    <text evidence="1">The sequence shown here is derived from an EMBL/GenBank/DDBJ whole genome shotgun (WGS) entry which is preliminary data.</text>
</comment>
<sequence>MTMNLVRSLGVGSCLKWDSVNMNGAARGILVFWDFRVVYGPCFGKEREGLWEELGAIKGLWNDPWCVGGDFNVGDEKGVMGAFKSLFSEEGARGLILKGYLLRCWNKRGDEFKGGFLGGGGAGALVGIE</sequence>
<proteinExistence type="predicted"/>
<protein>
    <recommendedName>
        <fullName evidence="3">Endonuclease/exonuclease/phosphatase domain-containing protein</fullName>
    </recommendedName>
</protein>